<dbReference type="SUPFAM" id="SSF47413">
    <property type="entry name" value="lambda repressor-like DNA-binding domains"/>
    <property type="match status" value="1"/>
</dbReference>
<dbReference type="Proteomes" id="UP001241110">
    <property type="component" value="Unassembled WGS sequence"/>
</dbReference>
<reference evidence="2" key="1">
    <citation type="submission" date="2023-05" db="EMBL/GenBank/DDBJ databases">
        <authorList>
            <person name="Zhang X."/>
        </authorList>
    </citation>
    <scope>NUCLEOTIDE SEQUENCE</scope>
    <source>
        <strain evidence="2">YF14B1</strain>
    </source>
</reference>
<dbReference type="RefSeq" id="WP_313989137.1">
    <property type="nucleotide sequence ID" value="NZ_JASJOS010000025.1"/>
</dbReference>
<dbReference type="CDD" id="cd00093">
    <property type="entry name" value="HTH_XRE"/>
    <property type="match status" value="1"/>
</dbReference>
<dbReference type="InterPro" id="IPR001387">
    <property type="entry name" value="Cro/C1-type_HTH"/>
</dbReference>
<dbReference type="Gene3D" id="1.10.260.40">
    <property type="entry name" value="lambda repressor-like DNA-binding domains"/>
    <property type="match status" value="1"/>
</dbReference>
<feature type="domain" description="HTH cro/C1-type" evidence="1">
    <location>
        <begin position="21"/>
        <end position="78"/>
    </location>
</feature>
<accession>A0AAE3QVU5</accession>
<dbReference type="InterPro" id="IPR010982">
    <property type="entry name" value="Lambda_DNA-bd_dom_sf"/>
</dbReference>
<evidence type="ECO:0000313" key="2">
    <source>
        <dbReference type="EMBL" id="MDJ1485931.1"/>
    </source>
</evidence>
<gene>
    <name evidence="2" type="ORF">QNI16_35950</name>
</gene>
<comment type="caution">
    <text evidence="2">The sequence shown here is derived from an EMBL/GenBank/DDBJ whole genome shotgun (WGS) entry which is preliminary data.</text>
</comment>
<dbReference type="EMBL" id="JASJOS010000025">
    <property type="protein sequence ID" value="MDJ1485931.1"/>
    <property type="molecule type" value="Genomic_DNA"/>
</dbReference>
<protein>
    <submittedName>
        <fullName evidence="2">Helix-turn-helix transcriptional regulator</fullName>
    </submittedName>
</protein>
<name>A0AAE3QVU5_9BACT</name>
<proteinExistence type="predicted"/>
<sequence length="86" mass="9870">MPNRFTTKLKCLFSCMDGQQLKLWRLNHNLTQSQLASLLGVGKRGYVTVTEWENGVSKMGRLYKMQLEKLLGLTTEQLHALLEENS</sequence>
<evidence type="ECO:0000313" key="3">
    <source>
        <dbReference type="Proteomes" id="UP001241110"/>
    </source>
</evidence>
<dbReference type="SMART" id="SM00530">
    <property type="entry name" value="HTH_XRE"/>
    <property type="match status" value="1"/>
</dbReference>
<dbReference type="GO" id="GO:0003677">
    <property type="term" value="F:DNA binding"/>
    <property type="evidence" value="ECO:0007669"/>
    <property type="project" value="InterPro"/>
</dbReference>
<evidence type="ECO:0000259" key="1">
    <source>
        <dbReference type="PROSITE" id="PS50943"/>
    </source>
</evidence>
<dbReference type="AlphaFoldDB" id="A0AAE3QVU5"/>
<dbReference type="PROSITE" id="PS50943">
    <property type="entry name" value="HTH_CROC1"/>
    <property type="match status" value="1"/>
</dbReference>
<organism evidence="2 3">
    <name type="scientific">Xanthocytophaga flava</name>
    <dbReference type="NCBI Taxonomy" id="3048013"/>
    <lineage>
        <taxon>Bacteria</taxon>
        <taxon>Pseudomonadati</taxon>
        <taxon>Bacteroidota</taxon>
        <taxon>Cytophagia</taxon>
        <taxon>Cytophagales</taxon>
        <taxon>Rhodocytophagaceae</taxon>
        <taxon>Xanthocytophaga</taxon>
    </lineage>
</organism>